<proteinExistence type="predicted"/>
<comment type="caution">
    <text evidence="1">The sequence shown here is derived from an EMBL/GenBank/DDBJ whole genome shotgun (WGS) entry which is preliminary data.</text>
</comment>
<organism evidence="1 2">
    <name type="scientific">Racocetra persica</name>
    <dbReference type="NCBI Taxonomy" id="160502"/>
    <lineage>
        <taxon>Eukaryota</taxon>
        <taxon>Fungi</taxon>
        <taxon>Fungi incertae sedis</taxon>
        <taxon>Mucoromycota</taxon>
        <taxon>Glomeromycotina</taxon>
        <taxon>Glomeromycetes</taxon>
        <taxon>Diversisporales</taxon>
        <taxon>Gigasporaceae</taxon>
        <taxon>Racocetra</taxon>
    </lineage>
</organism>
<dbReference type="Proteomes" id="UP000789920">
    <property type="component" value="Unassembled WGS sequence"/>
</dbReference>
<feature type="non-terminal residue" evidence="1">
    <location>
        <position position="1"/>
    </location>
</feature>
<feature type="non-terminal residue" evidence="1">
    <location>
        <position position="688"/>
    </location>
</feature>
<keyword evidence="2" id="KW-1185">Reference proteome</keyword>
<evidence type="ECO:0000313" key="2">
    <source>
        <dbReference type="Proteomes" id="UP000789920"/>
    </source>
</evidence>
<dbReference type="EMBL" id="CAJVQC010018108">
    <property type="protein sequence ID" value="CAG8690723.1"/>
    <property type="molecule type" value="Genomic_DNA"/>
</dbReference>
<protein>
    <submittedName>
        <fullName evidence="1">29134_t:CDS:1</fullName>
    </submittedName>
</protein>
<sequence>EDVVRRLRELQPQLNDNKFNQDEINSKANMVDREMQGIRRQLRELDDVKRRRLETIRRVDYQTFLAYEWLQQNQDKLSGRVFGPVCMEINIKDMQYADAIENALGNVNKTFVCEMEQDYHTITRELCDNRRMKINVFCPRATMDSFPPPIPHQQLRSYGFVSYLLDLIEAPPQLQAALCDTSKLHTIPLARNESDINHDVIKSNRAFFKYYAGETSYSVSFSKYGQRFSQVFTNRIKPSRFFTATMNIEEKHELERQLYECQARLNQFDQSLSDLKKEHGNIQKSIELLQSERNAINEEKRKNQRAVNEFERLKVRLGSKRDQLQRELDQPASIMNEENELRKEFSKIAKKRGQLVIQFKKIMEESMQLFSGRILATLKHMQASADLNALERQTQDRDDALKQAHTKFKEADARFNSAKSEAKRLLNEANAGIEGIDAETSRALQELSQGMTLEELEDAVASERAKADLHYAVDSRVIETYDARKAEIDSIKSRLAIKTSRLAKLTSDITTLKEKWEPRLNSLVKEISKEFSNAFDRKYPCIGCAGEVRVSTHEDYDKWGIDILDTDKGSVNRDNERLQVLTGQRQSGGERSVSTIMYLMALQELSKTPFRVVDEINQGMDPRNERLVHSQMVQTACRPNTSQYFLITPKLLPDLQYHERMKILCIYNGEWQPETMNWRKYINDKKKS</sequence>
<accession>A0ACA9P3R3</accession>
<name>A0ACA9P3R3_9GLOM</name>
<evidence type="ECO:0000313" key="1">
    <source>
        <dbReference type="EMBL" id="CAG8690723.1"/>
    </source>
</evidence>
<gene>
    <name evidence="1" type="ORF">RPERSI_LOCUS9534</name>
</gene>
<reference evidence="1" key="1">
    <citation type="submission" date="2021-06" db="EMBL/GenBank/DDBJ databases">
        <authorList>
            <person name="Kallberg Y."/>
            <person name="Tangrot J."/>
            <person name="Rosling A."/>
        </authorList>
    </citation>
    <scope>NUCLEOTIDE SEQUENCE</scope>
    <source>
        <strain evidence="1">MA461A</strain>
    </source>
</reference>